<dbReference type="Gene3D" id="3.40.50.1110">
    <property type="entry name" value="SGNH hydrolase"/>
    <property type="match status" value="1"/>
</dbReference>
<dbReference type="InterPro" id="IPR001087">
    <property type="entry name" value="GDSL"/>
</dbReference>
<gene>
    <name evidence="3" type="ORF">E1B28_012349</name>
</gene>
<dbReference type="KEGG" id="more:E1B28_012349"/>
<dbReference type="GeneID" id="66081424"/>
<keyword evidence="2" id="KW-0732">Signal</keyword>
<feature type="signal peptide" evidence="2">
    <location>
        <begin position="1"/>
        <end position="30"/>
    </location>
</feature>
<protein>
    <recommendedName>
        <fullName evidence="5">Carbohydrate esterase family 16 protein</fullName>
    </recommendedName>
</protein>
<keyword evidence="1" id="KW-0378">Hydrolase</keyword>
<evidence type="ECO:0000313" key="4">
    <source>
        <dbReference type="Proteomes" id="UP001049176"/>
    </source>
</evidence>
<dbReference type="InterPro" id="IPR036514">
    <property type="entry name" value="SGNH_hydro_sf"/>
</dbReference>
<dbReference type="OrthoDB" id="1600564at2759"/>
<dbReference type="InterPro" id="IPR051058">
    <property type="entry name" value="GDSL_Est/Lipase"/>
</dbReference>
<dbReference type="Proteomes" id="UP001049176">
    <property type="component" value="Chromosome 8"/>
</dbReference>
<dbReference type="RefSeq" id="XP_043004816.1">
    <property type="nucleotide sequence ID" value="XM_043157449.1"/>
</dbReference>
<dbReference type="Pfam" id="PF00657">
    <property type="entry name" value="Lipase_GDSL"/>
    <property type="match status" value="1"/>
</dbReference>
<evidence type="ECO:0000313" key="3">
    <source>
        <dbReference type="EMBL" id="KAG7088345.1"/>
    </source>
</evidence>
<evidence type="ECO:0008006" key="5">
    <source>
        <dbReference type="Google" id="ProtNLM"/>
    </source>
</evidence>
<dbReference type="PANTHER" id="PTHR45648:SF22">
    <property type="entry name" value="GDSL LIPASE_ACYLHYDROLASE FAMILY PROTEIN (AFU_ORTHOLOGUE AFUA_4G14700)"/>
    <property type="match status" value="1"/>
</dbReference>
<name>A0A9P7RS45_9AGAR</name>
<dbReference type="GO" id="GO:0016788">
    <property type="term" value="F:hydrolase activity, acting on ester bonds"/>
    <property type="evidence" value="ECO:0007669"/>
    <property type="project" value="InterPro"/>
</dbReference>
<evidence type="ECO:0000256" key="2">
    <source>
        <dbReference type="SAM" id="SignalP"/>
    </source>
</evidence>
<dbReference type="EMBL" id="CM032188">
    <property type="protein sequence ID" value="KAG7088345.1"/>
    <property type="molecule type" value="Genomic_DNA"/>
</dbReference>
<feature type="chain" id="PRO_5040273389" description="Carbohydrate esterase family 16 protein" evidence="2">
    <location>
        <begin position="31"/>
        <end position="325"/>
    </location>
</feature>
<keyword evidence="4" id="KW-1185">Reference proteome</keyword>
<dbReference type="AlphaFoldDB" id="A0A9P7RS45"/>
<organism evidence="3 4">
    <name type="scientific">Marasmius oreades</name>
    <name type="common">fairy-ring Marasmius</name>
    <dbReference type="NCBI Taxonomy" id="181124"/>
    <lineage>
        <taxon>Eukaryota</taxon>
        <taxon>Fungi</taxon>
        <taxon>Dikarya</taxon>
        <taxon>Basidiomycota</taxon>
        <taxon>Agaricomycotina</taxon>
        <taxon>Agaricomycetes</taxon>
        <taxon>Agaricomycetidae</taxon>
        <taxon>Agaricales</taxon>
        <taxon>Marasmiineae</taxon>
        <taxon>Marasmiaceae</taxon>
        <taxon>Marasmius</taxon>
    </lineage>
</organism>
<dbReference type="SUPFAM" id="SSF52266">
    <property type="entry name" value="SGNH hydrolase"/>
    <property type="match status" value="1"/>
</dbReference>
<evidence type="ECO:0000256" key="1">
    <source>
        <dbReference type="ARBA" id="ARBA00022801"/>
    </source>
</evidence>
<dbReference type="PANTHER" id="PTHR45648">
    <property type="entry name" value="GDSL LIPASE/ACYLHYDROLASE FAMILY PROTEIN (AFU_ORTHOLOGUE AFUA_4G14700)"/>
    <property type="match status" value="1"/>
</dbReference>
<sequence>MHGFGAAAATMMHSLLSLVALLSALRPVTSAGVKPGQIKNLVTFGDSYTDVVSVGDGGVAWPMYAAGYAHVSLFPFARSGATCSNNITFRPFPSVFESQLPLYFAEKNNGTLKLDPQETIYTLWIGTNDVGANSLITGQPKASIVDVANCMVNWVRVLYESGARNFIFQNMIPLQHVPMYSPNAYPDRFWFAQRNTTEWSIFMEELVLSGNALTKLLLNALVPKLKGAHVAILDSHSLFQDMIDRPSLYLNGTAPFNVTGAVNACVFEVNNPNNPVCTVVPPGPERDSYLWFDELHPSEQADRIVARQVADVIGGQRNNWTVWLS</sequence>
<proteinExistence type="predicted"/>
<comment type="caution">
    <text evidence="3">The sequence shown here is derived from an EMBL/GenBank/DDBJ whole genome shotgun (WGS) entry which is preliminary data.</text>
</comment>
<accession>A0A9P7RS45</accession>
<reference evidence="3" key="1">
    <citation type="journal article" date="2021" name="Genome Biol. Evol.">
        <title>The assembled and annotated genome of the fairy-ring fungus Marasmius oreades.</title>
        <authorList>
            <person name="Hiltunen M."/>
            <person name="Ament-Velasquez S.L."/>
            <person name="Johannesson H."/>
        </authorList>
    </citation>
    <scope>NUCLEOTIDE SEQUENCE</scope>
    <source>
        <strain evidence="3">03SP1</strain>
    </source>
</reference>